<dbReference type="RefSeq" id="WP_179909958.1">
    <property type="nucleotide sequence ID" value="NZ_CP058910.1"/>
</dbReference>
<reference evidence="2 3" key="1">
    <citation type="submission" date="2020-07" db="EMBL/GenBank/DDBJ databases">
        <title>Halosimplex pelagicum sp. nov. and Halosimplex rubrum sp. nov., isolated from salted brown alga Laminaria, and emended description of the genus Halosimplex.</title>
        <authorList>
            <person name="Cui H."/>
        </authorList>
    </citation>
    <scope>NUCLEOTIDE SEQUENCE [LARGE SCALE GENOMIC DNA]</scope>
    <source>
        <strain evidence="2 3">R27</strain>
    </source>
</reference>
<dbReference type="Proteomes" id="UP000509667">
    <property type="component" value="Chromosome"/>
</dbReference>
<organism evidence="2 3">
    <name type="scientific">Halosimplex rubrum</name>
    <dbReference type="NCBI Taxonomy" id="869889"/>
    <lineage>
        <taxon>Archaea</taxon>
        <taxon>Methanobacteriati</taxon>
        <taxon>Methanobacteriota</taxon>
        <taxon>Stenosarchaea group</taxon>
        <taxon>Halobacteria</taxon>
        <taxon>Halobacteriales</taxon>
        <taxon>Haloarculaceae</taxon>
        <taxon>Halosimplex</taxon>
    </lineage>
</organism>
<keyword evidence="3" id="KW-1185">Reference proteome</keyword>
<evidence type="ECO:0000256" key="1">
    <source>
        <dbReference type="SAM" id="MobiDB-lite"/>
    </source>
</evidence>
<proteinExistence type="predicted"/>
<dbReference type="InterPro" id="IPR006311">
    <property type="entry name" value="TAT_signal"/>
</dbReference>
<dbReference type="EMBL" id="CP058910">
    <property type="protein sequence ID" value="QLH76014.1"/>
    <property type="molecule type" value="Genomic_DNA"/>
</dbReference>
<feature type="region of interest" description="Disordered" evidence="1">
    <location>
        <begin position="195"/>
        <end position="217"/>
    </location>
</feature>
<dbReference type="PROSITE" id="PS51318">
    <property type="entry name" value="TAT"/>
    <property type="match status" value="1"/>
</dbReference>
<dbReference type="KEGG" id="hrr:HZS55_01250"/>
<accession>A0A7D5TLN8</accession>
<sequence>MTEPTRRRVLAVAGAAALGGCGGLGGGDAEPTPLDATAVATAVSGSFPTVTEPFPVLVSPSHFDRARRAVRSTLDGVPDPLPAEAAPDETTRTLVERSVERARETLSTADDAEATGERLGDLRDARYSAERAASTWAFATGDRSRHDVGSRGRTLERKAGAFREDRALDGDPADPVRALLVHGIVETLAEGAADAATPEWDDYERASSDAPTAADAEAERLPDANAVGKRAGTIAEGLARLDDARHVDERFSEALTDSRSLASTFVDARESLTAALDSRIAALPGPDATDAAGLAGTDADGLGRAVESALRQLHGDAHYLADRGATADPASDVLARYDGIATADAFLSLRERVAGGESLSVDSAAALRERREAAIAAVEDALEASADRRLARELLAYPVARMASTDASLREWDQPTLQRAAVADRGRYYVEFAALARATPGAVDEALAALDAA</sequence>
<name>A0A7D5TLN8_9EURY</name>
<evidence type="ECO:0008006" key="4">
    <source>
        <dbReference type="Google" id="ProtNLM"/>
    </source>
</evidence>
<feature type="region of interest" description="Disordered" evidence="1">
    <location>
        <begin position="74"/>
        <end position="94"/>
    </location>
</feature>
<dbReference type="GeneID" id="56076447"/>
<dbReference type="AlphaFoldDB" id="A0A7D5TLN8"/>
<evidence type="ECO:0000313" key="3">
    <source>
        <dbReference type="Proteomes" id="UP000509667"/>
    </source>
</evidence>
<dbReference type="PROSITE" id="PS51257">
    <property type="entry name" value="PROKAR_LIPOPROTEIN"/>
    <property type="match status" value="1"/>
</dbReference>
<gene>
    <name evidence="2" type="ORF">HZS55_01250</name>
</gene>
<dbReference type="OrthoDB" id="350675at2157"/>
<protein>
    <recommendedName>
        <fullName evidence="4">DUF885 domain-containing protein</fullName>
    </recommendedName>
</protein>
<evidence type="ECO:0000313" key="2">
    <source>
        <dbReference type="EMBL" id="QLH76014.1"/>
    </source>
</evidence>